<dbReference type="EMBL" id="BJFL01000001">
    <property type="protein sequence ID" value="GDY28702.1"/>
    <property type="molecule type" value="Genomic_DNA"/>
</dbReference>
<dbReference type="Proteomes" id="UP000298860">
    <property type="component" value="Unassembled WGS sequence"/>
</dbReference>
<evidence type="ECO:0000313" key="2">
    <source>
        <dbReference type="Proteomes" id="UP000298860"/>
    </source>
</evidence>
<organism evidence="1 2">
    <name type="scientific">Gandjariella thermophila</name>
    <dbReference type="NCBI Taxonomy" id="1931992"/>
    <lineage>
        <taxon>Bacteria</taxon>
        <taxon>Bacillati</taxon>
        <taxon>Actinomycetota</taxon>
        <taxon>Actinomycetes</taxon>
        <taxon>Pseudonocardiales</taxon>
        <taxon>Pseudonocardiaceae</taxon>
        <taxon>Gandjariella</taxon>
    </lineage>
</organism>
<accession>A0A4D4J0U6</accession>
<dbReference type="SUPFAM" id="SSF55469">
    <property type="entry name" value="FMN-dependent nitroreductase-like"/>
    <property type="match status" value="1"/>
</dbReference>
<reference evidence="2" key="1">
    <citation type="submission" date="2019-04" db="EMBL/GenBank/DDBJ databases">
        <title>Draft genome sequence of Pseudonocardiaceae bacterium SL3-2-4.</title>
        <authorList>
            <person name="Ningsih F."/>
            <person name="Yokota A."/>
            <person name="Sakai Y."/>
            <person name="Nanatani K."/>
            <person name="Yabe S."/>
            <person name="Oetari A."/>
            <person name="Sjamsuridzal W."/>
        </authorList>
    </citation>
    <scope>NUCLEOTIDE SEQUENCE [LARGE SCALE GENOMIC DNA]</scope>
    <source>
        <strain evidence="2">SL3-2-4</strain>
    </source>
</reference>
<dbReference type="RefSeq" id="WP_137811888.1">
    <property type="nucleotide sequence ID" value="NZ_BJFL01000001.1"/>
</dbReference>
<dbReference type="InterPro" id="IPR000415">
    <property type="entry name" value="Nitroreductase-like"/>
</dbReference>
<dbReference type="GO" id="GO:0016491">
    <property type="term" value="F:oxidoreductase activity"/>
    <property type="evidence" value="ECO:0007669"/>
    <property type="project" value="InterPro"/>
</dbReference>
<proteinExistence type="predicted"/>
<dbReference type="OrthoDB" id="8156917at2"/>
<keyword evidence="2" id="KW-1185">Reference proteome</keyword>
<dbReference type="Gene3D" id="3.40.109.10">
    <property type="entry name" value="NADH Oxidase"/>
    <property type="match status" value="1"/>
</dbReference>
<gene>
    <name evidence="1" type="ORF">GTS_03350</name>
</gene>
<sequence length="289" mass="30592">MEADTLVRAARLAPRVGDATEPWTLELHGRTAMLLEHPGGTGHDPASRDRLLACGAALTNLWLAVRALGRAPVVELGVRADRPDHVATVRGEVGAAPSVADLADHAAIEAVSCLGERVEPGPVASVPLARIVSATRWPGTSLRPLAGAEEAATLAELALHAYRRLDGDHRLNRELAPWIEPRSRPARQVRPDASAPTTVTEPRAVLCRAMAARIAEAPVLLALAADDGRHDQVFAGAAVQSARIAAARGGVGMVPLTRLLHLPEVRAELIDRLALPGYLQVVLRLGTVR</sequence>
<protein>
    <submittedName>
        <fullName evidence="1">NAD(P)H nitroreductase</fullName>
    </submittedName>
</protein>
<dbReference type="AlphaFoldDB" id="A0A4D4J0U6"/>
<evidence type="ECO:0000313" key="1">
    <source>
        <dbReference type="EMBL" id="GDY28702.1"/>
    </source>
</evidence>
<comment type="caution">
    <text evidence="1">The sequence shown here is derived from an EMBL/GenBank/DDBJ whole genome shotgun (WGS) entry which is preliminary data.</text>
</comment>
<name>A0A4D4J0U6_9PSEU</name>